<organism evidence="9 10">
    <name type="scientific">Xylanimonas cellulosilytica (strain DSM 15894 / JCM 12276 / CECT 5975 / KCTC 9989 / LMG 20990 / NBRC 107835 / XIL07)</name>
    <dbReference type="NCBI Taxonomy" id="446471"/>
    <lineage>
        <taxon>Bacteria</taxon>
        <taxon>Bacillati</taxon>
        <taxon>Actinomycetota</taxon>
        <taxon>Actinomycetes</taxon>
        <taxon>Micrococcales</taxon>
        <taxon>Promicromonosporaceae</taxon>
        <taxon>Xylanimonas</taxon>
    </lineage>
</organism>
<accession>D1BZA9</accession>
<keyword evidence="5" id="KW-0175">Coiled coil</keyword>
<keyword evidence="3" id="KW-0378">Hydrolase</keyword>
<keyword evidence="2" id="KW-0645">Protease</keyword>
<dbReference type="EMBL" id="CP001821">
    <property type="protein sequence ID" value="ACZ32006.1"/>
    <property type="molecule type" value="Genomic_DNA"/>
</dbReference>
<dbReference type="PANTHER" id="PTHR47359:SF3">
    <property type="entry name" value="NLP_P60 DOMAIN-CONTAINING PROTEIN-RELATED"/>
    <property type="match status" value="1"/>
</dbReference>
<dbReference type="GO" id="GO:0008234">
    <property type="term" value="F:cysteine-type peptidase activity"/>
    <property type="evidence" value="ECO:0007669"/>
    <property type="project" value="UniProtKB-KW"/>
</dbReference>
<comment type="similarity">
    <text evidence="1">Belongs to the peptidase C40 family.</text>
</comment>
<dbReference type="Gene3D" id="6.10.250.3150">
    <property type="match status" value="1"/>
</dbReference>
<feature type="signal peptide" evidence="7">
    <location>
        <begin position="1"/>
        <end position="26"/>
    </location>
</feature>
<feature type="domain" description="NlpC/P60" evidence="8">
    <location>
        <begin position="341"/>
        <end position="463"/>
    </location>
</feature>
<feature type="compositionally biased region" description="Basic and acidic residues" evidence="6">
    <location>
        <begin position="234"/>
        <end position="255"/>
    </location>
</feature>
<dbReference type="SUPFAM" id="SSF54001">
    <property type="entry name" value="Cysteine proteinases"/>
    <property type="match status" value="1"/>
</dbReference>
<sequence length="463" mass="47474">MRSARRGMIAFAVVGAVMLGGHTAVGAPPTDDDVAAAQDAADAAALDVAGAQARLDQLRTELAAAERALQSAGADYSEALERLEVATAEADDAKRAVETAGAAERAARAQLAEAYRIEARGDGFGPLSVVAGAGSVGDVVADGAARRAVNRRVATGLAAHADARAAAATSGARWEAARTALDAAQAEAHRALDVAEQTFAGLQTRTAAAEAEREVLYEHLADLRSTSVRLERQRQAARDAAARAQEEDAAREQRENPPVVAPTVPAVPVPEATTAPSPAPTPTSAPTPAPTPAPGPAPAPVPTPTPTPTPTPAPAPTPTPTPTPTPKPPAPPTSGVSVGSAAQGQRAVAWARTQLGVMYQWGGNGNPGWDCSGLTAAAWHAQGVSISRSSRSQYATVGKIPYSQLRPGDLLFWADNPNDPSTIRHVAIASGSGRMIEAPRPGLAVREVPIRWDGDLMPYAGRP</sequence>
<dbReference type="GO" id="GO:0006508">
    <property type="term" value="P:proteolysis"/>
    <property type="evidence" value="ECO:0007669"/>
    <property type="project" value="UniProtKB-KW"/>
</dbReference>
<evidence type="ECO:0000256" key="1">
    <source>
        <dbReference type="ARBA" id="ARBA00007074"/>
    </source>
</evidence>
<evidence type="ECO:0000313" key="9">
    <source>
        <dbReference type="EMBL" id="ACZ32006.1"/>
    </source>
</evidence>
<dbReference type="PROSITE" id="PS51935">
    <property type="entry name" value="NLPC_P60"/>
    <property type="match status" value="1"/>
</dbReference>
<feature type="coiled-coil region" evidence="5">
    <location>
        <begin position="41"/>
        <end position="96"/>
    </location>
</feature>
<dbReference type="STRING" id="446471.Xcel_3000"/>
<evidence type="ECO:0000256" key="3">
    <source>
        <dbReference type="ARBA" id="ARBA00022801"/>
    </source>
</evidence>
<feature type="chain" id="PRO_5003021859" evidence="7">
    <location>
        <begin position="27"/>
        <end position="463"/>
    </location>
</feature>
<evidence type="ECO:0000256" key="4">
    <source>
        <dbReference type="ARBA" id="ARBA00022807"/>
    </source>
</evidence>
<dbReference type="PRINTS" id="PR01217">
    <property type="entry name" value="PRICHEXTENSN"/>
</dbReference>
<dbReference type="InterPro" id="IPR051794">
    <property type="entry name" value="PG_Endopeptidase_C40"/>
</dbReference>
<reference evidence="9 10" key="2">
    <citation type="journal article" date="2010" name="Stand. Genomic Sci.">
        <title>Complete genome sequence of Xylanimonas cellulosilytica type strain (XIL07).</title>
        <authorList>
            <person name="Foster B."/>
            <person name="Pukall R."/>
            <person name="Abt B."/>
            <person name="Nolan M."/>
            <person name="Glavina Del Rio T."/>
            <person name="Chen F."/>
            <person name="Lucas S."/>
            <person name="Tice H."/>
            <person name="Pitluck S."/>
            <person name="Cheng J.-F."/>
            <person name="Chertkov O."/>
            <person name="Brettin T."/>
            <person name="Han C."/>
            <person name="Detter J.C."/>
            <person name="Bruce D."/>
            <person name="Goodwin L."/>
            <person name="Ivanova N."/>
            <person name="Mavromatis K."/>
            <person name="Pati A."/>
            <person name="Mikhailova N."/>
            <person name="Chen A."/>
            <person name="Palaniappan K."/>
            <person name="Land M."/>
            <person name="Hauser L."/>
            <person name="Chang Y.-J."/>
            <person name="Jeffries C.D."/>
            <person name="Chain P."/>
            <person name="Rohde M."/>
            <person name="Goeker M."/>
            <person name="Bristow J."/>
            <person name="Eisen J.A."/>
            <person name="Markowitz V."/>
            <person name="Hugenholtz P."/>
            <person name="Kyrpides N.C."/>
            <person name="Klenk H.-P."/>
            <person name="Lapidus A."/>
        </authorList>
    </citation>
    <scope>NUCLEOTIDE SEQUENCE [LARGE SCALE GENOMIC DNA]</scope>
    <source>
        <strain evidence="10">DSM 15894 / CECT 5975 / LMG 20990 / XIL07</strain>
    </source>
</reference>
<dbReference type="KEGG" id="xce:Xcel_3000"/>
<dbReference type="OrthoDB" id="5177647at2"/>
<evidence type="ECO:0000256" key="7">
    <source>
        <dbReference type="SAM" id="SignalP"/>
    </source>
</evidence>
<evidence type="ECO:0000259" key="8">
    <source>
        <dbReference type="PROSITE" id="PS51935"/>
    </source>
</evidence>
<dbReference type="PANTHER" id="PTHR47359">
    <property type="entry name" value="PEPTIDOGLYCAN DL-ENDOPEPTIDASE CWLO"/>
    <property type="match status" value="1"/>
</dbReference>
<dbReference type="eggNOG" id="COG0791">
    <property type="taxonomic scope" value="Bacteria"/>
</dbReference>
<evidence type="ECO:0000256" key="2">
    <source>
        <dbReference type="ARBA" id="ARBA00022670"/>
    </source>
</evidence>
<dbReference type="InterPro" id="IPR000064">
    <property type="entry name" value="NLP_P60_dom"/>
</dbReference>
<feature type="region of interest" description="Disordered" evidence="6">
    <location>
        <begin position="234"/>
        <end position="341"/>
    </location>
</feature>
<evidence type="ECO:0000256" key="6">
    <source>
        <dbReference type="SAM" id="MobiDB-lite"/>
    </source>
</evidence>
<dbReference type="RefSeq" id="WP_012879748.1">
    <property type="nucleotide sequence ID" value="NC_013530.1"/>
</dbReference>
<keyword evidence="4" id="KW-0788">Thiol protease</keyword>
<dbReference type="InterPro" id="IPR038765">
    <property type="entry name" value="Papain-like_cys_pep_sf"/>
</dbReference>
<reference evidence="10" key="1">
    <citation type="submission" date="2009-11" db="EMBL/GenBank/DDBJ databases">
        <title>The complete chromosome of Xylanimonas cellulosilytica DSM 15894.</title>
        <authorList>
            <consortium name="US DOE Joint Genome Institute (JGI-PGF)"/>
            <person name="Lucas S."/>
            <person name="Copeland A."/>
            <person name="Lapidus A."/>
            <person name="Glavina del Rio T."/>
            <person name="Dalin E."/>
            <person name="Tice H."/>
            <person name="Bruce D."/>
            <person name="Goodwin L."/>
            <person name="Pitluck S."/>
            <person name="Kyrpides N."/>
            <person name="Mavromatis K."/>
            <person name="Ivanova N."/>
            <person name="Mikhailova N."/>
            <person name="Foster B."/>
            <person name="Clum A."/>
            <person name="Brettin T."/>
            <person name="Detter J.C."/>
            <person name="Han C."/>
            <person name="Larimer F."/>
            <person name="Land M."/>
            <person name="Hauser L."/>
            <person name="Markowitz V."/>
            <person name="Cheng J.F."/>
            <person name="Hugenholtz P."/>
            <person name="Woyke T."/>
            <person name="Wu D."/>
            <person name="Gehrich-Schroeter G."/>
            <person name="Schneider S."/>
            <person name="Pukall S.R."/>
            <person name="Klenk H.P."/>
            <person name="Eisen J.A."/>
        </authorList>
    </citation>
    <scope>NUCLEOTIDE SEQUENCE [LARGE SCALE GENOMIC DNA]</scope>
    <source>
        <strain evidence="10">DSM 15894 / CECT 5975 / LMG 20990 / XIL07</strain>
    </source>
</reference>
<dbReference type="AlphaFoldDB" id="D1BZA9"/>
<dbReference type="HOGENOM" id="CLU_034085_3_0_11"/>
<keyword evidence="7" id="KW-0732">Signal</keyword>
<evidence type="ECO:0000256" key="5">
    <source>
        <dbReference type="SAM" id="Coils"/>
    </source>
</evidence>
<gene>
    <name evidence="9" type="ordered locus">Xcel_3000</name>
</gene>
<evidence type="ECO:0000313" key="10">
    <source>
        <dbReference type="Proteomes" id="UP000002255"/>
    </source>
</evidence>
<dbReference type="Pfam" id="PF00877">
    <property type="entry name" value="NLPC_P60"/>
    <property type="match status" value="1"/>
</dbReference>
<feature type="compositionally biased region" description="Pro residues" evidence="6">
    <location>
        <begin position="277"/>
        <end position="332"/>
    </location>
</feature>
<name>D1BZA9_XYLCX</name>
<dbReference type="Proteomes" id="UP000002255">
    <property type="component" value="Chromosome"/>
</dbReference>
<keyword evidence="10" id="KW-1185">Reference proteome</keyword>
<feature type="compositionally biased region" description="Low complexity" evidence="6">
    <location>
        <begin position="257"/>
        <end position="276"/>
    </location>
</feature>
<proteinExistence type="inferred from homology"/>
<protein>
    <submittedName>
        <fullName evidence="9">NLP/P60 protein</fullName>
    </submittedName>
</protein>
<dbReference type="Gene3D" id="3.90.1720.10">
    <property type="entry name" value="endopeptidase domain like (from Nostoc punctiforme)"/>
    <property type="match status" value="1"/>
</dbReference>